<gene>
    <name evidence="1" type="ORF">HMPREF1866_00372</name>
</gene>
<dbReference type="RefSeq" id="WP_060930342.1">
    <property type="nucleotide sequence ID" value="NZ_KQ959775.1"/>
</dbReference>
<protein>
    <submittedName>
        <fullName evidence="1">Uncharacterized protein</fullName>
    </submittedName>
</protein>
<evidence type="ECO:0000313" key="2">
    <source>
        <dbReference type="Proteomes" id="UP000070394"/>
    </source>
</evidence>
<proteinExistence type="predicted"/>
<evidence type="ECO:0000313" key="1">
    <source>
        <dbReference type="EMBL" id="KXB60591.1"/>
    </source>
</evidence>
<keyword evidence="2" id="KW-1185">Reference proteome</keyword>
<comment type="caution">
    <text evidence="1">The sequence shown here is derived from an EMBL/GenBank/DDBJ whole genome shotgun (WGS) entry which is preliminary data.</text>
</comment>
<organism evidence="1 2">
    <name type="scientific">Lachnoanaerobaculum saburreum</name>
    <dbReference type="NCBI Taxonomy" id="467210"/>
    <lineage>
        <taxon>Bacteria</taxon>
        <taxon>Bacillati</taxon>
        <taxon>Bacillota</taxon>
        <taxon>Clostridia</taxon>
        <taxon>Lachnospirales</taxon>
        <taxon>Lachnospiraceae</taxon>
        <taxon>Lachnoanaerobaculum</taxon>
    </lineage>
</organism>
<dbReference type="PATRIC" id="fig|467210.3.peg.367"/>
<name>A0A133ZYV4_9FIRM</name>
<dbReference type="Proteomes" id="UP000070394">
    <property type="component" value="Unassembled WGS sequence"/>
</dbReference>
<dbReference type="OrthoDB" id="2890959at2"/>
<sequence length="158" mass="18405">MPNWCEGELKIRGKKNDIIRFMEEGIQPMTPLAESLEKIKFTQGESSTYVMSTCKRKYLIIEAGRAFIDNFMIEFENLESDETDIHVEAFPARFAWKINAEKLQDIAKKYNIDIKILGFECGGQFNQLVEIVNKKIIKNEIITYKDYQWECPFSKMGG</sequence>
<dbReference type="EMBL" id="LSDA01000011">
    <property type="protein sequence ID" value="KXB60591.1"/>
    <property type="molecule type" value="Genomic_DNA"/>
</dbReference>
<dbReference type="STRING" id="467210.HMPREF1866_00372"/>
<dbReference type="AlphaFoldDB" id="A0A133ZYV4"/>
<accession>A0A133ZYV4</accession>
<reference evidence="2" key="1">
    <citation type="submission" date="2016-01" db="EMBL/GenBank/DDBJ databases">
        <authorList>
            <person name="Mitreva M."/>
            <person name="Pepin K.H."/>
            <person name="Mihindukulasuriya K.A."/>
            <person name="Fulton R."/>
            <person name="Fronick C."/>
            <person name="O'Laughlin M."/>
            <person name="Miner T."/>
            <person name="Herter B."/>
            <person name="Rosa B.A."/>
            <person name="Cordes M."/>
            <person name="Tomlinson C."/>
            <person name="Wollam A."/>
            <person name="Palsikar V.B."/>
            <person name="Mardis E.R."/>
            <person name="Wilson R.K."/>
        </authorList>
    </citation>
    <scope>NUCLEOTIDE SEQUENCE [LARGE SCALE GENOMIC DNA]</scope>
    <source>
        <strain evidence="2">DNF00896</strain>
    </source>
</reference>